<evidence type="ECO:0000313" key="2">
    <source>
        <dbReference type="EMBL" id="OAQ69837.1"/>
    </source>
</evidence>
<proteinExistence type="predicted"/>
<dbReference type="RefSeq" id="XP_018146374.1">
    <property type="nucleotide sequence ID" value="XM_018282062.1"/>
</dbReference>
<organism evidence="2 3">
    <name type="scientific">Pochonia chlamydosporia 170</name>
    <dbReference type="NCBI Taxonomy" id="1380566"/>
    <lineage>
        <taxon>Eukaryota</taxon>
        <taxon>Fungi</taxon>
        <taxon>Dikarya</taxon>
        <taxon>Ascomycota</taxon>
        <taxon>Pezizomycotina</taxon>
        <taxon>Sordariomycetes</taxon>
        <taxon>Hypocreomycetidae</taxon>
        <taxon>Hypocreales</taxon>
        <taxon>Clavicipitaceae</taxon>
        <taxon>Pochonia</taxon>
    </lineage>
</organism>
<dbReference type="Pfam" id="PF12937">
    <property type="entry name" value="F-box-like"/>
    <property type="match status" value="1"/>
</dbReference>
<dbReference type="GeneID" id="28846056"/>
<dbReference type="InterPro" id="IPR036047">
    <property type="entry name" value="F-box-like_dom_sf"/>
</dbReference>
<name>A0A179FWV3_METCM</name>
<comment type="caution">
    <text evidence="2">The sequence shown here is derived from an EMBL/GenBank/DDBJ whole genome shotgun (WGS) entry which is preliminary data.</text>
</comment>
<dbReference type="OrthoDB" id="1918685at2759"/>
<dbReference type="PROSITE" id="PS50181">
    <property type="entry name" value="FBOX"/>
    <property type="match status" value="1"/>
</dbReference>
<accession>A0A179FWV3</accession>
<sequence length="550" mass="62745">MDPTADEHRQSVGRTNVDAFLATLSPWDLLYLRDKFRNGKIPIVGLAGLPDLPAEILSLIVTQLALDDIVSCRLVSRAWHSSWTQGAVITAISHFFFPGLVEKHKQLNDSKSPQDLVQLCMAKSLRRRHARPLRTSFIFWMERGCPVFKPRVEQERQRPNWLRRFYYSMGPPVFYYEGRLVWQVSDVDVVIDDLRTCERRYCNLTEMHLRGQKLVLQGMSRDMLVFIVKQGPAGFNYNTIQVWHVGLDEWRRVTLPGPFVRCFVEGERAAFVTRQGLVIAWSWKDGAFEVDLSDEMGRPPEDYERGTGIFSTPHSQRRRFLMSVVKYESGNPVKKFQQLINDDSLSNTHHDSIYIPFRITLLCSKMGPNGLYNLGKLLTASYDVDSPRVVELAAAGFNIYKESFIQRKFIKSIGNGVIDRPQFHFEPSVWGLCDHEELLTTWSEGHASTPRWVSLDSADRRLDGATSAADDVSLYLKELNKCVPVSEPCRIYGDDDFQVHVTTHGILVWSFTEETRLPAMDGPSELDDVGGDPSWLDEPVLAVDLRPFAG</sequence>
<dbReference type="Proteomes" id="UP000078397">
    <property type="component" value="Unassembled WGS sequence"/>
</dbReference>
<dbReference type="CDD" id="cd09917">
    <property type="entry name" value="F-box_SF"/>
    <property type="match status" value="1"/>
</dbReference>
<keyword evidence="3" id="KW-1185">Reference proteome</keyword>
<evidence type="ECO:0000313" key="3">
    <source>
        <dbReference type="Proteomes" id="UP000078397"/>
    </source>
</evidence>
<evidence type="ECO:0000259" key="1">
    <source>
        <dbReference type="PROSITE" id="PS50181"/>
    </source>
</evidence>
<dbReference type="InterPro" id="IPR001810">
    <property type="entry name" value="F-box_dom"/>
</dbReference>
<dbReference type="SUPFAM" id="SSF81383">
    <property type="entry name" value="F-box domain"/>
    <property type="match status" value="1"/>
</dbReference>
<feature type="domain" description="F-box" evidence="1">
    <location>
        <begin position="46"/>
        <end position="81"/>
    </location>
</feature>
<dbReference type="AlphaFoldDB" id="A0A179FWV3"/>
<gene>
    <name evidence="2" type="ORF">VFPPC_02413</name>
</gene>
<dbReference type="STRING" id="1380566.A0A179FWV3"/>
<dbReference type="KEGG" id="pchm:VFPPC_02413"/>
<reference evidence="2 3" key="1">
    <citation type="journal article" date="2016" name="PLoS Pathog.">
        <title>Biosynthesis of antibiotic leucinostatins in bio-control fungus Purpureocillium lilacinum and their inhibition on phytophthora revealed by genome mining.</title>
        <authorList>
            <person name="Wang G."/>
            <person name="Liu Z."/>
            <person name="Lin R."/>
            <person name="Li E."/>
            <person name="Mao Z."/>
            <person name="Ling J."/>
            <person name="Yang Y."/>
            <person name="Yin W.B."/>
            <person name="Xie B."/>
        </authorList>
    </citation>
    <scope>NUCLEOTIDE SEQUENCE [LARGE SCALE GENOMIC DNA]</scope>
    <source>
        <strain evidence="2">170</strain>
    </source>
</reference>
<protein>
    <submittedName>
        <fullName evidence="2">Cyclin-like F-box</fullName>
    </submittedName>
</protein>
<dbReference type="EMBL" id="LSBJ02000002">
    <property type="protein sequence ID" value="OAQ69837.1"/>
    <property type="molecule type" value="Genomic_DNA"/>
</dbReference>